<dbReference type="Gene3D" id="3.60.20.40">
    <property type="match status" value="1"/>
</dbReference>
<dbReference type="InterPro" id="IPR051792">
    <property type="entry name" value="GGT_bact"/>
</dbReference>
<accession>A0A381SL42</accession>
<dbReference type="SUPFAM" id="SSF56235">
    <property type="entry name" value="N-terminal nucleophile aminohydrolases (Ntn hydrolases)"/>
    <property type="match status" value="1"/>
</dbReference>
<evidence type="ECO:0000313" key="4">
    <source>
        <dbReference type="EMBL" id="SVA03988.1"/>
    </source>
</evidence>
<dbReference type="InterPro" id="IPR029055">
    <property type="entry name" value="Ntn_hydrolases_N"/>
</dbReference>
<name>A0A381SL42_9ZZZZ</name>
<sequence>MSNVLAEKWSVAKPAVQSSGGVVTSQHYLASEVGARVLAQGGNAMDAAVATSFALGVVEPWMSGLGGCAFMVTYSAAHDKTYVLESGVRAPLAIGPADYPLSSGFDSDLFNWPGVFENRNVMGPWSVAVPGLVAGLDAVVERFATWGWSDLIAPAIELAERGLRVDWYSSLKIASAARDLSRFPSSKALFLADGQAPVGEWGGPLPVIDLKALHHTLQRLAVEGAESFYRGSLAEDIVRDASLLGMKLGVDDLKSYTPVLHAVDGFSYRDVTVNSATGLSAGPTLQHALGLLEQNISGPPTAPDGQLYGAYAAAMNEAYAERLCGFGDSPEGAIPSCTTHLNVVDREGNVVALTQTLLSLFGSKVVLPDTGILMNNGMMWFDPTPDRANSIAPGKRPLSNMCPVIMCDRVGRRTAIGASGGRRIMSAVLQLLSFLTDCQMTVHDAIHQPRIDVSGGADITVDTLLDPDIVEFLSRHYSVIEVPHGVYPSMYACPGIAQFDPRTGNSVGAAFVMSPVAAAVGAD</sequence>
<dbReference type="PANTHER" id="PTHR43199:SF1">
    <property type="entry name" value="GLUTATHIONE HYDROLASE PROENZYME"/>
    <property type="match status" value="1"/>
</dbReference>
<dbReference type="GO" id="GO:0016740">
    <property type="term" value="F:transferase activity"/>
    <property type="evidence" value="ECO:0007669"/>
    <property type="project" value="UniProtKB-KW"/>
</dbReference>
<keyword evidence="1" id="KW-0808">Transferase</keyword>
<dbReference type="AlphaFoldDB" id="A0A381SL42"/>
<dbReference type="PRINTS" id="PR01210">
    <property type="entry name" value="GGTRANSPTASE"/>
</dbReference>
<protein>
    <recommendedName>
        <fullName evidence="5">Gamma-glutamyltransferase</fullName>
    </recommendedName>
</protein>
<dbReference type="PANTHER" id="PTHR43199">
    <property type="entry name" value="GLUTATHIONE HYDROLASE"/>
    <property type="match status" value="1"/>
</dbReference>
<dbReference type="EMBL" id="UINC01003175">
    <property type="protein sequence ID" value="SVA03988.1"/>
    <property type="molecule type" value="Genomic_DNA"/>
</dbReference>
<gene>
    <name evidence="4" type="ORF">METZ01_LOCUS56842</name>
</gene>
<keyword evidence="3" id="KW-0865">Zymogen</keyword>
<evidence type="ECO:0000256" key="3">
    <source>
        <dbReference type="ARBA" id="ARBA00023145"/>
    </source>
</evidence>
<evidence type="ECO:0000256" key="2">
    <source>
        <dbReference type="ARBA" id="ARBA00022801"/>
    </source>
</evidence>
<proteinExistence type="predicted"/>
<evidence type="ECO:0008006" key="5">
    <source>
        <dbReference type="Google" id="ProtNLM"/>
    </source>
</evidence>
<keyword evidence="2" id="KW-0378">Hydrolase</keyword>
<dbReference type="GO" id="GO:0016787">
    <property type="term" value="F:hydrolase activity"/>
    <property type="evidence" value="ECO:0007669"/>
    <property type="project" value="UniProtKB-KW"/>
</dbReference>
<dbReference type="Pfam" id="PF01019">
    <property type="entry name" value="G_glu_transpept"/>
    <property type="match status" value="2"/>
</dbReference>
<evidence type="ECO:0000256" key="1">
    <source>
        <dbReference type="ARBA" id="ARBA00022679"/>
    </source>
</evidence>
<organism evidence="4">
    <name type="scientific">marine metagenome</name>
    <dbReference type="NCBI Taxonomy" id="408172"/>
    <lineage>
        <taxon>unclassified sequences</taxon>
        <taxon>metagenomes</taxon>
        <taxon>ecological metagenomes</taxon>
    </lineage>
</organism>
<dbReference type="InterPro" id="IPR043137">
    <property type="entry name" value="GGT_ssub_C"/>
</dbReference>
<reference evidence="4" key="1">
    <citation type="submission" date="2018-05" db="EMBL/GenBank/DDBJ databases">
        <authorList>
            <person name="Lanie J.A."/>
            <person name="Ng W.-L."/>
            <person name="Kazmierczak K.M."/>
            <person name="Andrzejewski T.M."/>
            <person name="Davidsen T.M."/>
            <person name="Wayne K.J."/>
            <person name="Tettelin H."/>
            <person name="Glass J.I."/>
            <person name="Rusch D."/>
            <person name="Podicherti R."/>
            <person name="Tsui H.-C.T."/>
            <person name="Winkler M.E."/>
        </authorList>
    </citation>
    <scope>NUCLEOTIDE SEQUENCE</scope>
</reference>